<dbReference type="PANTHER" id="PTHR43123:SF1">
    <property type="entry name" value="POLYSACCHARIDE DEACETYLASE-RELATED"/>
    <property type="match status" value="1"/>
</dbReference>
<protein>
    <submittedName>
        <fullName evidence="3">Polysaccharide deacetylase family protein</fullName>
    </submittedName>
</protein>
<dbReference type="InterPro" id="IPR006311">
    <property type="entry name" value="TAT_signal"/>
</dbReference>
<accession>A0ABY6AVX2</accession>
<evidence type="ECO:0000313" key="3">
    <source>
        <dbReference type="EMBL" id="UXH77321.1"/>
    </source>
</evidence>
<evidence type="ECO:0000313" key="4">
    <source>
        <dbReference type="Proteomes" id="UP001064933"/>
    </source>
</evidence>
<feature type="region of interest" description="Disordered" evidence="1">
    <location>
        <begin position="1"/>
        <end position="34"/>
    </location>
</feature>
<feature type="compositionally biased region" description="Basic and acidic residues" evidence="1">
    <location>
        <begin position="25"/>
        <end position="34"/>
    </location>
</feature>
<gene>
    <name evidence="3" type="ORF">N4261_20275</name>
</gene>
<dbReference type="EMBL" id="CP104562">
    <property type="protein sequence ID" value="UXH77321.1"/>
    <property type="molecule type" value="Genomic_DNA"/>
</dbReference>
<sequence length="369" mass="40100">MTHTPSKPDRVTSTPASTSASLSISRRDDDPAHSDFLSRRHCLRSGLAMAAAGASMTVAAADPATAASTATGTPPSTAPGAIVRPSAQGRFWPEGIRLVISVSMQFEAGAQTEHGNGSPYAPMNPADGPDLPARTWFDYGWREGIPRLLDLWDRHGVKVTSHMIGRAVELQPALAKEIVSRGHEAAAHGQTWEPHWTMTEAQERASYQANIDAIQRATGVRPVGFNAYWMRGTPRTLGVLQSLGFAYHIDDVSADEPMLTEVHGKPFGIVPYTLRCNDIARLGAEGPMTAAAFAQELKDEFDVLYEEAGRRRRMMSVSTHDRIGGTPARVKALGDFLRHAASHPGVAFVRKDQIARWALELPNVPRKRS</sequence>
<dbReference type="InterPro" id="IPR011330">
    <property type="entry name" value="Glyco_hydro/deAcase_b/a-brl"/>
</dbReference>
<feature type="domain" description="NodB homology" evidence="2">
    <location>
        <begin position="131"/>
        <end position="349"/>
    </location>
</feature>
<dbReference type="SUPFAM" id="SSF88713">
    <property type="entry name" value="Glycoside hydrolase/deacetylase"/>
    <property type="match status" value="1"/>
</dbReference>
<reference evidence="3" key="1">
    <citation type="submission" date="2022-10" db="EMBL/GenBank/DDBJ databases">
        <title>Characterization and whole genome sequencing of a new Roseateles species, isolated from fresh water.</title>
        <authorList>
            <person name="Guliayeva D.Y."/>
            <person name="Akhremchuk A.E."/>
            <person name="Sikolenko M.A."/>
            <person name="Valentovich L.N."/>
            <person name="Sidarenka A.V."/>
        </authorList>
    </citation>
    <scope>NUCLEOTIDE SEQUENCE</scope>
    <source>
        <strain evidence="3">BIM B-1768</strain>
    </source>
</reference>
<dbReference type="Pfam" id="PF01522">
    <property type="entry name" value="Polysacc_deac_1"/>
    <property type="match status" value="1"/>
</dbReference>
<feature type="compositionally biased region" description="Low complexity" evidence="1">
    <location>
        <begin position="12"/>
        <end position="24"/>
    </location>
</feature>
<dbReference type="InterPro" id="IPR002509">
    <property type="entry name" value="NODB_dom"/>
</dbReference>
<dbReference type="Proteomes" id="UP001064933">
    <property type="component" value="Chromosome"/>
</dbReference>
<organism evidence="3 4">
    <name type="scientific">Roseateles amylovorans</name>
    <dbReference type="NCBI Taxonomy" id="2978473"/>
    <lineage>
        <taxon>Bacteria</taxon>
        <taxon>Pseudomonadati</taxon>
        <taxon>Pseudomonadota</taxon>
        <taxon>Betaproteobacteria</taxon>
        <taxon>Burkholderiales</taxon>
        <taxon>Sphaerotilaceae</taxon>
        <taxon>Roseateles</taxon>
    </lineage>
</organism>
<dbReference type="Gene3D" id="3.20.20.370">
    <property type="entry name" value="Glycoside hydrolase/deacetylase"/>
    <property type="match status" value="1"/>
</dbReference>
<dbReference type="PANTHER" id="PTHR43123">
    <property type="entry name" value="POLYSACCHARIDE DEACETYLASE-RELATED"/>
    <property type="match status" value="1"/>
</dbReference>
<dbReference type="PROSITE" id="PS51318">
    <property type="entry name" value="TAT"/>
    <property type="match status" value="1"/>
</dbReference>
<keyword evidence="4" id="KW-1185">Reference proteome</keyword>
<feature type="compositionally biased region" description="Basic and acidic residues" evidence="1">
    <location>
        <begin position="1"/>
        <end position="10"/>
    </location>
</feature>
<evidence type="ECO:0000259" key="2">
    <source>
        <dbReference type="PROSITE" id="PS51677"/>
    </source>
</evidence>
<name>A0ABY6AVX2_9BURK</name>
<evidence type="ECO:0000256" key="1">
    <source>
        <dbReference type="SAM" id="MobiDB-lite"/>
    </source>
</evidence>
<proteinExistence type="predicted"/>
<dbReference type="PROSITE" id="PS51677">
    <property type="entry name" value="NODB"/>
    <property type="match status" value="1"/>
</dbReference>